<reference evidence="2" key="3">
    <citation type="submission" date="2025-08" db="UniProtKB">
        <authorList>
            <consortium name="Ensembl"/>
        </authorList>
    </citation>
    <scope>IDENTIFICATION</scope>
</reference>
<dbReference type="InterPro" id="IPR038727">
    <property type="entry name" value="NadR/Ttd14_AAA_dom"/>
</dbReference>
<evidence type="ECO:0000313" key="2">
    <source>
        <dbReference type="Ensembl" id="ENSCINP00000021714.2"/>
    </source>
</evidence>
<dbReference type="EMBL" id="EAAA01001583">
    <property type="status" value="NOT_ANNOTATED_CDS"/>
    <property type="molecule type" value="Genomic_DNA"/>
</dbReference>
<dbReference type="Gene3D" id="3.40.50.300">
    <property type="entry name" value="P-loop containing nucleotide triphosphate hydrolases"/>
    <property type="match status" value="1"/>
</dbReference>
<organism evidence="2 3">
    <name type="scientific">Ciona intestinalis</name>
    <name type="common">Transparent sea squirt</name>
    <name type="synonym">Ascidia intestinalis</name>
    <dbReference type="NCBI Taxonomy" id="7719"/>
    <lineage>
        <taxon>Eukaryota</taxon>
        <taxon>Metazoa</taxon>
        <taxon>Chordata</taxon>
        <taxon>Tunicata</taxon>
        <taxon>Ascidiacea</taxon>
        <taxon>Phlebobranchia</taxon>
        <taxon>Cionidae</taxon>
        <taxon>Ciona</taxon>
    </lineage>
</organism>
<keyword evidence="3" id="KW-1185">Reference proteome</keyword>
<evidence type="ECO:0000313" key="3">
    <source>
        <dbReference type="Proteomes" id="UP000008144"/>
    </source>
</evidence>
<reference evidence="2" key="2">
    <citation type="journal article" date="2008" name="Genome Biol.">
        <title>Improved genome assembly and evidence-based global gene model set for the chordate Ciona intestinalis: new insight into intron and operon populations.</title>
        <authorList>
            <person name="Satou Y."/>
            <person name="Mineta K."/>
            <person name="Ogasawara M."/>
            <person name="Sasakura Y."/>
            <person name="Shoguchi E."/>
            <person name="Ueno K."/>
            <person name="Yamada L."/>
            <person name="Matsumoto J."/>
            <person name="Wasserscheid J."/>
            <person name="Dewar K."/>
            <person name="Wiley G.B."/>
            <person name="Macmil S.L."/>
            <person name="Roe B.A."/>
            <person name="Zeller R.W."/>
            <person name="Hastings K.E."/>
            <person name="Lemaire P."/>
            <person name="Lindquist E."/>
            <person name="Endo T."/>
            <person name="Hotta K."/>
            <person name="Inaba K."/>
        </authorList>
    </citation>
    <scope>NUCLEOTIDE SEQUENCE [LARGE SCALE GENOMIC DNA]</scope>
    <source>
        <strain evidence="2">wild type</strain>
    </source>
</reference>
<sequence length="198" mass="23146">MKSVLISGAHSTGKTTLLNHLQQVQPKKLSKTPLMFSPEVARKFMAESGFNTETQQCKQMMKKINFLILDKQYEREQEMEIKMKDLGYNEAICIYDRGVIDPICYLDMYVGEEAANKALSLSKVKEMITRMRDETQCIVFVIMPQEKFIEDDGIRVETSGIKELFNYDDIMTSYLDRMGVYYHRILEEDLFDRSEFVQ</sequence>
<dbReference type="Pfam" id="PF13521">
    <property type="entry name" value="AAA_28"/>
    <property type="match status" value="1"/>
</dbReference>
<protein>
    <recommendedName>
        <fullName evidence="1">NadR/Ttd14 AAA domain-containing protein</fullName>
    </recommendedName>
</protein>
<dbReference type="InParanoid" id="F6UXL6"/>
<feature type="domain" description="NadR/Ttd14 AAA" evidence="1">
    <location>
        <begin position="4"/>
        <end position="193"/>
    </location>
</feature>
<accession>F6UXL6</accession>
<dbReference type="HOGENOM" id="CLU_087993_1_1_1"/>
<dbReference type="Ensembl" id="ENSCINT00000021960.2">
    <property type="protein sequence ID" value="ENSCINP00000021714.2"/>
    <property type="gene ID" value="ENSCING00000011343.2"/>
</dbReference>
<dbReference type="InterPro" id="IPR027417">
    <property type="entry name" value="P-loop_NTPase"/>
</dbReference>
<reference evidence="3" key="1">
    <citation type="journal article" date="2002" name="Science">
        <title>The draft genome of Ciona intestinalis: insights into chordate and vertebrate origins.</title>
        <authorList>
            <person name="Dehal P."/>
            <person name="Satou Y."/>
            <person name="Campbell R.K."/>
            <person name="Chapman J."/>
            <person name="Degnan B."/>
            <person name="De Tomaso A."/>
            <person name="Davidson B."/>
            <person name="Di Gregorio A."/>
            <person name="Gelpke M."/>
            <person name="Goodstein D.M."/>
            <person name="Harafuji N."/>
            <person name="Hastings K.E."/>
            <person name="Ho I."/>
            <person name="Hotta K."/>
            <person name="Huang W."/>
            <person name="Kawashima T."/>
            <person name="Lemaire P."/>
            <person name="Martinez D."/>
            <person name="Meinertzhagen I.A."/>
            <person name="Necula S."/>
            <person name="Nonaka M."/>
            <person name="Putnam N."/>
            <person name="Rash S."/>
            <person name="Saiga H."/>
            <person name="Satake M."/>
            <person name="Terry A."/>
            <person name="Yamada L."/>
            <person name="Wang H.G."/>
            <person name="Awazu S."/>
            <person name="Azumi K."/>
            <person name="Boore J."/>
            <person name="Branno M."/>
            <person name="Chin-Bow S."/>
            <person name="DeSantis R."/>
            <person name="Doyle S."/>
            <person name="Francino P."/>
            <person name="Keys D.N."/>
            <person name="Haga S."/>
            <person name="Hayashi H."/>
            <person name="Hino K."/>
            <person name="Imai K.S."/>
            <person name="Inaba K."/>
            <person name="Kano S."/>
            <person name="Kobayashi K."/>
            <person name="Kobayashi M."/>
            <person name="Lee B.I."/>
            <person name="Makabe K.W."/>
            <person name="Manohar C."/>
            <person name="Matassi G."/>
            <person name="Medina M."/>
            <person name="Mochizuki Y."/>
            <person name="Mount S."/>
            <person name="Morishita T."/>
            <person name="Miura S."/>
            <person name="Nakayama A."/>
            <person name="Nishizaka S."/>
            <person name="Nomoto H."/>
            <person name="Ohta F."/>
            <person name="Oishi K."/>
            <person name="Rigoutsos I."/>
            <person name="Sano M."/>
            <person name="Sasaki A."/>
            <person name="Sasakura Y."/>
            <person name="Shoguchi E."/>
            <person name="Shin-i T."/>
            <person name="Spagnuolo A."/>
            <person name="Stainier D."/>
            <person name="Suzuki M.M."/>
            <person name="Tassy O."/>
            <person name="Takatori N."/>
            <person name="Tokuoka M."/>
            <person name="Yagi K."/>
            <person name="Yoshizaki F."/>
            <person name="Wada S."/>
            <person name="Zhang C."/>
            <person name="Hyatt P.D."/>
            <person name="Larimer F."/>
            <person name="Detter C."/>
            <person name="Doggett N."/>
            <person name="Glavina T."/>
            <person name="Hawkins T."/>
            <person name="Richardson P."/>
            <person name="Lucas S."/>
            <person name="Kohara Y."/>
            <person name="Levine M."/>
            <person name="Satoh N."/>
            <person name="Rokhsar D.S."/>
        </authorList>
    </citation>
    <scope>NUCLEOTIDE SEQUENCE [LARGE SCALE GENOMIC DNA]</scope>
</reference>
<dbReference type="SUPFAM" id="SSF52540">
    <property type="entry name" value="P-loop containing nucleoside triphosphate hydrolases"/>
    <property type="match status" value="1"/>
</dbReference>
<dbReference type="AlphaFoldDB" id="F6UXL6"/>
<dbReference type="Proteomes" id="UP000008144">
    <property type="component" value="Chromosome 2"/>
</dbReference>
<evidence type="ECO:0000259" key="1">
    <source>
        <dbReference type="Pfam" id="PF13521"/>
    </source>
</evidence>
<name>F6UXL6_CIOIN</name>
<proteinExistence type="predicted"/>
<reference evidence="2" key="4">
    <citation type="submission" date="2025-09" db="UniProtKB">
        <authorList>
            <consortium name="Ensembl"/>
        </authorList>
    </citation>
    <scope>IDENTIFICATION</scope>
</reference>